<accession>A0ABW5JS72</accession>
<evidence type="ECO:0000313" key="3">
    <source>
        <dbReference type="EMBL" id="MFD2535164.1"/>
    </source>
</evidence>
<name>A0ABW5JS72_9FLAO</name>
<dbReference type="Proteomes" id="UP001597441">
    <property type="component" value="Unassembled WGS sequence"/>
</dbReference>
<keyword evidence="1" id="KW-0732">Signal</keyword>
<feature type="chain" id="PRO_5046833868" evidence="1">
    <location>
        <begin position="30"/>
        <end position="265"/>
    </location>
</feature>
<sequence length="265" mass="29944">MAVFFTENLKIMRLLTTLCLLFLITSCSTTTNIIEGKNKPEDYFYVQKSINSNGKWVVFLPGTSGLKIFEDEEHYFNVAKKLNKQGYTVVLVDYKPAYKVSGRKVDESTGDKILWVTEQAIQWALKNNHISKAQKGSIIGWSLAGEGMVLLANNPSKIESLNIKSLALYYPSNQEEIKLISNLPILIQSGELDKITSKNSIQEYFGNNTNTSIIFYENAHHGFDVESLDEGKKMRFPPVVGEKYTFQYNEVAAAQAMIKLLSFLK</sequence>
<evidence type="ECO:0000259" key="2">
    <source>
        <dbReference type="Pfam" id="PF01738"/>
    </source>
</evidence>
<organism evidence="3 4">
    <name type="scientific">Gelatiniphilus marinus</name>
    <dbReference type="NCBI Taxonomy" id="1759464"/>
    <lineage>
        <taxon>Bacteria</taxon>
        <taxon>Pseudomonadati</taxon>
        <taxon>Bacteroidota</taxon>
        <taxon>Flavobacteriia</taxon>
        <taxon>Flavobacteriales</taxon>
        <taxon>Flavobacteriaceae</taxon>
        <taxon>Gelatiniphilus</taxon>
    </lineage>
</organism>
<dbReference type="GO" id="GO:0016787">
    <property type="term" value="F:hydrolase activity"/>
    <property type="evidence" value="ECO:0007669"/>
    <property type="project" value="UniProtKB-KW"/>
</dbReference>
<dbReference type="InterPro" id="IPR002925">
    <property type="entry name" value="Dienelactn_hydro"/>
</dbReference>
<dbReference type="EC" id="3.1.-.-" evidence="3"/>
<dbReference type="PANTHER" id="PTHR46623">
    <property type="entry name" value="CARBOXYMETHYLENEBUTENOLIDASE-RELATED"/>
    <property type="match status" value="1"/>
</dbReference>
<evidence type="ECO:0000256" key="1">
    <source>
        <dbReference type="SAM" id="SignalP"/>
    </source>
</evidence>
<dbReference type="InterPro" id="IPR029058">
    <property type="entry name" value="AB_hydrolase_fold"/>
</dbReference>
<evidence type="ECO:0000313" key="4">
    <source>
        <dbReference type="Proteomes" id="UP001597441"/>
    </source>
</evidence>
<dbReference type="SUPFAM" id="SSF53474">
    <property type="entry name" value="alpha/beta-Hydrolases"/>
    <property type="match status" value="1"/>
</dbReference>
<dbReference type="EMBL" id="JBHULK010000002">
    <property type="protein sequence ID" value="MFD2535164.1"/>
    <property type="molecule type" value="Genomic_DNA"/>
</dbReference>
<dbReference type="InterPro" id="IPR051049">
    <property type="entry name" value="Dienelactone_hydrolase-like"/>
</dbReference>
<dbReference type="Pfam" id="PF01738">
    <property type="entry name" value="DLH"/>
    <property type="match status" value="1"/>
</dbReference>
<keyword evidence="4" id="KW-1185">Reference proteome</keyword>
<dbReference type="RefSeq" id="WP_388017111.1">
    <property type="nucleotide sequence ID" value="NZ_JBHUDT010000002.1"/>
</dbReference>
<gene>
    <name evidence="3" type="ORF">ACFSQS_08630</name>
</gene>
<dbReference type="PANTHER" id="PTHR46623:SF6">
    <property type="entry name" value="ALPHA_BETA-HYDROLASES SUPERFAMILY PROTEIN"/>
    <property type="match status" value="1"/>
</dbReference>
<protein>
    <submittedName>
        <fullName evidence="3">Dienelactone hydrolase family protein</fullName>
        <ecNumber evidence="3">3.1.-.-</ecNumber>
    </submittedName>
</protein>
<dbReference type="Gene3D" id="3.40.50.1820">
    <property type="entry name" value="alpha/beta hydrolase"/>
    <property type="match status" value="1"/>
</dbReference>
<comment type="caution">
    <text evidence="3">The sequence shown here is derived from an EMBL/GenBank/DDBJ whole genome shotgun (WGS) entry which is preliminary data.</text>
</comment>
<proteinExistence type="predicted"/>
<reference evidence="4" key="1">
    <citation type="journal article" date="2019" name="Int. J. Syst. Evol. Microbiol.">
        <title>The Global Catalogue of Microorganisms (GCM) 10K type strain sequencing project: providing services to taxonomists for standard genome sequencing and annotation.</title>
        <authorList>
            <consortium name="The Broad Institute Genomics Platform"/>
            <consortium name="The Broad Institute Genome Sequencing Center for Infectious Disease"/>
            <person name="Wu L."/>
            <person name="Ma J."/>
        </authorList>
    </citation>
    <scope>NUCLEOTIDE SEQUENCE [LARGE SCALE GENOMIC DNA]</scope>
    <source>
        <strain evidence="4">KCTC 42903</strain>
    </source>
</reference>
<feature type="signal peptide" evidence="1">
    <location>
        <begin position="1"/>
        <end position="29"/>
    </location>
</feature>
<feature type="domain" description="Dienelactone hydrolase" evidence="2">
    <location>
        <begin position="49"/>
        <end position="265"/>
    </location>
</feature>
<keyword evidence="3" id="KW-0378">Hydrolase</keyword>